<dbReference type="Gene3D" id="3.90.1720.10">
    <property type="entry name" value="endopeptidase domain like (from Nostoc punctiforme)"/>
    <property type="match status" value="1"/>
</dbReference>
<dbReference type="GO" id="GO:0008234">
    <property type="term" value="F:cysteine-type peptidase activity"/>
    <property type="evidence" value="ECO:0007669"/>
    <property type="project" value="UniProtKB-KW"/>
</dbReference>
<accession>A0A5D9C4Q5</accession>
<keyword evidence="2" id="KW-0645">Protease</keyword>
<reference evidence="6 7" key="1">
    <citation type="submission" date="2019-08" db="EMBL/GenBank/DDBJ databases">
        <authorList>
            <person name="Wang G."/>
            <person name="Xu Z."/>
        </authorList>
    </citation>
    <scope>NUCLEOTIDE SEQUENCE [LARGE SCALE GENOMIC DNA]</scope>
    <source>
        <strain evidence="6 7">ZX</strain>
    </source>
</reference>
<evidence type="ECO:0000259" key="5">
    <source>
        <dbReference type="PROSITE" id="PS51935"/>
    </source>
</evidence>
<comment type="caution">
    <text evidence="6">The sequence shown here is derived from an EMBL/GenBank/DDBJ whole genome shotgun (WGS) entry which is preliminary data.</text>
</comment>
<evidence type="ECO:0000256" key="4">
    <source>
        <dbReference type="ARBA" id="ARBA00022807"/>
    </source>
</evidence>
<evidence type="ECO:0000256" key="3">
    <source>
        <dbReference type="ARBA" id="ARBA00022801"/>
    </source>
</evidence>
<dbReference type="InterPro" id="IPR041382">
    <property type="entry name" value="SH3_16"/>
</dbReference>
<dbReference type="Pfam" id="PF00877">
    <property type="entry name" value="NLPC_P60"/>
    <property type="match status" value="1"/>
</dbReference>
<protein>
    <submittedName>
        <fullName evidence="6">NlpC/P60 family protein</fullName>
    </submittedName>
</protein>
<dbReference type="InterPro" id="IPR038765">
    <property type="entry name" value="Papain-like_cys_pep_sf"/>
</dbReference>
<dbReference type="SUPFAM" id="SSF54001">
    <property type="entry name" value="Cysteine proteinases"/>
    <property type="match status" value="1"/>
</dbReference>
<dbReference type="PANTHER" id="PTHR47359:SF3">
    <property type="entry name" value="NLP_P60 DOMAIN-CONTAINING PROTEIN-RELATED"/>
    <property type="match status" value="1"/>
</dbReference>
<evidence type="ECO:0000256" key="1">
    <source>
        <dbReference type="ARBA" id="ARBA00007074"/>
    </source>
</evidence>
<keyword evidence="7" id="KW-1185">Reference proteome</keyword>
<comment type="similarity">
    <text evidence="1">Belongs to the peptidase C40 family.</text>
</comment>
<dbReference type="GO" id="GO:0006508">
    <property type="term" value="P:proteolysis"/>
    <property type="evidence" value="ECO:0007669"/>
    <property type="project" value="UniProtKB-KW"/>
</dbReference>
<keyword evidence="4" id="KW-0788">Thiol protease</keyword>
<dbReference type="InterPro" id="IPR051794">
    <property type="entry name" value="PG_Endopeptidase_C40"/>
</dbReference>
<dbReference type="EMBL" id="VTOU01000004">
    <property type="protein sequence ID" value="TZG25011.1"/>
    <property type="molecule type" value="Genomic_DNA"/>
</dbReference>
<keyword evidence="3" id="KW-0378">Hydrolase</keyword>
<evidence type="ECO:0000313" key="7">
    <source>
        <dbReference type="Proteomes" id="UP000322077"/>
    </source>
</evidence>
<gene>
    <name evidence="6" type="ORF">FYJ91_17245</name>
</gene>
<organism evidence="6 7">
    <name type="scientific">Sphingomonas montanisoli</name>
    <dbReference type="NCBI Taxonomy" id="2606412"/>
    <lineage>
        <taxon>Bacteria</taxon>
        <taxon>Pseudomonadati</taxon>
        <taxon>Pseudomonadota</taxon>
        <taxon>Alphaproteobacteria</taxon>
        <taxon>Sphingomonadales</taxon>
        <taxon>Sphingomonadaceae</taxon>
        <taxon>Sphingomonas</taxon>
    </lineage>
</organism>
<dbReference type="Pfam" id="PF18348">
    <property type="entry name" value="SH3_16"/>
    <property type="match status" value="1"/>
</dbReference>
<evidence type="ECO:0000256" key="2">
    <source>
        <dbReference type="ARBA" id="ARBA00022670"/>
    </source>
</evidence>
<evidence type="ECO:0000313" key="6">
    <source>
        <dbReference type="EMBL" id="TZG25011.1"/>
    </source>
</evidence>
<sequence>MTLSASPSISKRPAAADATAGGAAVIRSFHLDGPTVPLDKRVNAFRPDIADVALAGSLFASHYAAPMPRACIAPAAMMRSAAHPESAAVSQLLHGEGFAVLDLAQGWAWGYSLHDHYVGYVEASALGDPITADHVVIAREAIVFAGPSIKAAALATLPFASRLSGKIDGNFLALADGGFVHARHVAPFDVRQDDPVAIAEAMIGAPYLWGGRGAGGIDCSGLVQIALAATGTAAPRDTDQQRTQTGDELPEEARLRRGDLIYFPGHVGMMVDEERLIHANAHWMAVTVEPLADVTARLKPDHDRPILSRRRLTQ</sequence>
<dbReference type="PANTHER" id="PTHR47359">
    <property type="entry name" value="PEPTIDOGLYCAN DL-ENDOPEPTIDASE CWLO"/>
    <property type="match status" value="1"/>
</dbReference>
<name>A0A5D9C4Q5_9SPHN</name>
<dbReference type="InterPro" id="IPR000064">
    <property type="entry name" value="NLP_P60_dom"/>
</dbReference>
<dbReference type="Proteomes" id="UP000322077">
    <property type="component" value="Unassembled WGS sequence"/>
</dbReference>
<dbReference type="AlphaFoldDB" id="A0A5D9C4Q5"/>
<dbReference type="PROSITE" id="PS51935">
    <property type="entry name" value="NLPC_P60"/>
    <property type="match status" value="1"/>
</dbReference>
<proteinExistence type="inferred from homology"/>
<feature type="domain" description="NlpC/P60" evidence="5">
    <location>
        <begin position="189"/>
        <end position="313"/>
    </location>
</feature>